<accession>A0A426FGP6</accession>
<evidence type="ECO:0000313" key="1">
    <source>
        <dbReference type="EMBL" id="RRN02312.1"/>
    </source>
</evidence>
<dbReference type="RefSeq" id="WP_025267204.1">
    <property type="nucleotide sequence ID" value="NZ_CP141950.1"/>
</dbReference>
<dbReference type="Proteomes" id="UP000276010">
    <property type="component" value="Unassembled WGS sequence"/>
</dbReference>
<dbReference type="EMBL" id="RRUC01000035">
    <property type="protein sequence ID" value="RRN02312.1"/>
    <property type="molecule type" value="Genomic_DNA"/>
</dbReference>
<name>A0A426FGP6_BIBTR</name>
<comment type="caution">
    <text evidence="1">The sequence shown here is derived from an EMBL/GenBank/DDBJ whole genome shotgun (WGS) entry which is preliminary data.</text>
</comment>
<organism evidence="1 2">
    <name type="scientific">Bibersteinia trehalosi</name>
    <name type="common">Pasteurella trehalosi</name>
    <dbReference type="NCBI Taxonomy" id="47735"/>
    <lineage>
        <taxon>Bacteria</taxon>
        <taxon>Pseudomonadati</taxon>
        <taxon>Pseudomonadota</taxon>
        <taxon>Gammaproteobacteria</taxon>
        <taxon>Pasteurellales</taxon>
        <taxon>Pasteurellaceae</taxon>
        <taxon>Bibersteinia</taxon>
    </lineage>
</organism>
<evidence type="ECO:0000313" key="2">
    <source>
        <dbReference type="Proteomes" id="UP000276010"/>
    </source>
</evidence>
<sequence length="101" mass="11997">MKKEEIQKLQDLYNQWVKLVPELEKSIAQWQQAERLLKPLSAFYASPAWRELHEHFDEILDTQGNYSILSEDALWNALSDHKALYDELDEILQTSFSKYPE</sequence>
<dbReference type="AlphaFoldDB" id="A0A426FGP6"/>
<reference evidence="1 2" key="1">
    <citation type="submission" date="2018-11" db="EMBL/GenBank/DDBJ databases">
        <title>Whole genome sequence of Bibersteinia trehalosi strain OADDL-BT1 an multidrug resistant pathogen isolate.</title>
        <authorList>
            <person name="Couger M."/>
            <person name="Ramachandran A."/>
        </authorList>
    </citation>
    <scope>NUCLEOTIDE SEQUENCE [LARGE SCALE GENOMIC DNA]</scope>
    <source>
        <strain evidence="1 2">OADDL-BT1</strain>
    </source>
</reference>
<protein>
    <submittedName>
        <fullName evidence="1">DUF4298 domain-containing protein</fullName>
    </submittedName>
</protein>
<proteinExistence type="predicted"/>
<gene>
    <name evidence="1" type="ORF">EIM44_07955</name>
</gene>
<dbReference type="Pfam" id="PF14131">
    <property type="entry name" value="DUF4298"/>
    <property type="match status" value="1"/>
</dbReference>
<dbReference type="InterPro" id="IPR025384">
    <property type="entry name" value="DUF4298"/>
</dbReference>
<dbReference type="STRING" id="1263831.F543_16540"/>